<dbReference type="InterPro" id="IPR039426">
    <property type="entry name" value="TonB-dep_rcpt-like"/>
</dbReference>
<dbReference type="Proteomes" id="UP000598271">
    <property type="component" value="Unassembled WGS sequence"/>
</dbReference>
<comment type="subcellular location">
    <subcellularLocation>
        <location evidence="1 7">Cell outer membrane</location>
        <topology evidence="1 7">Multi-pass membrane protein</topology>
    </subcellularLocation>
</comment>
<feature type="domain" description="TonB-dependent receptor plug" evidence="8">
    <location>
        <begin position="103"/>
        <end position="206"/>
    </location>
</feature>
<accession>A0A8J3GBK4</accession>
<gene>
    <name evidence="9" type="ORF">GCM10007390_35110</name>
</gene>
<evidence type="ECO:0000313" key="10">
    <source>
        <dbReference type="Proteomes" id="UP000598271"/>
    </source>
</evidence>
<dbReference type="SUPFAM" id="SSF56935">
    <property type="entry name" value="Porins"/>
    <property type="match status" value="1"/>
</dbReference>
<dbReference type="Pfam" id="PF13715">
    <property type="entry name" value="CarbopepD_reg_2"/>
    <property type="match status" value="1"/>
</dbReference>
<dbReference type="EMBL" id="BMXF01000003">
    <property type="protein sequence ID" value="GHB77895.1"/>
    <property type="molecule type" value="Genomic_DNA"/>
</dbReference>
<evidence type="ECO:0000256" key="3">
    <source>
        <dbReference type="ARBA" id="ARBA00022452"/>
    </source>
</evidence>
<dbReference type="InterPro" id="IPR037066">
    <property type="entry name" value="Plug_dom_sf"/>
</dbReference>
<dbReference type="GO" id="GO:0009279">
    <property type="term" value="C:cell outer membrane"/>
    <property type="evidence" value="ECO:0007669"/>
    <property type="project" value="UniProtKB-SubCell"/>
</dbReference>
<evidence type="ECO:0000259" key="8">
    <source>
        <dbReference type="Pfam" id="PF07715"/>
    </source>
</evidence>
<comment type="similarity">
    <text evidence="7">Belongs to the TonB-dependent receptor family.</text>
</comment>
<evidence type="ECO:0000313" key="9">
    <source>
        <dbReference type="EMBL" id="GHB77895.1"/>
    </source>
</evidence>
<dbReference type="InterPro" id="IPR023997">
    <property type="entry name" value="TonB-dep_OMP_SusC/RagA_CS"/>
</dbReference>
<evidence type="ECO:0000256" key="5">
    <source>
        <dbReference type="ARBA" id="ARBA00023136"/>
    </source>
</evidence>
<dbReference type="SUPFAM" id="SSF49464">
    <property type="entry name" value="Carboxypeptidase regulatory domain-like"/>
    <property type="match status" value="1"/>
</dbReference>
<evidence type="ECO:0000256" key="7">
    <source>
        <dbReference type="PROSITE-ProRule" id="PRU01360"/>
    </source>
</evidence>
<keyword evidence="4 7" id="KW-0812">Transmembrane</keyword>
<dbReference type="NCBIfam" id="TIGR04057">
    <property type="entry name" value="SusC_RagA_signa"/>
    <property type="match status" value="1"/>
</dbReference>
<name>A0A8J3GBK4_9BACT</name>
<evidence type="ECO:0000256" key="4">
    <source>
        <dbReference type="ARBA" id="ARBA00022692"/>
    </source>
</evidence>
<keyword evidence="10" id="KW-1185">Reference proteome</keyword>
<dbReference type="Pfam" id="PF07715">
    <property type="entry name" value="Plug"/>
    <property type="match status" value="1"/>
</dbReference>
<reference evidence="9 10" key="1">
    <citation type="journal article" date="2014" name="Int. J. Syst. Evol. Microbiol.">
        <title>Complete genome sequence of Corynebacterium casei LMG S-19264T (=DSM 44701T), isolated from a smear-ripened cheese.</title>
        <authorList>
            <consortium name="US DOE Joint Genome Institute (JGI-PGF)"/>
            <person name="Walter F."/>
            <person name="Albersmeier A."/>
            <person name="Kalinowski J."/>
            <person name="Ruckert C."/>
        </authorList>
    </citation>
    <scope>NUCLEOTIDE SEQUENCE [LARGE SCALE GENOMIC DNA]</scope>
    <source>
        <strain evidence="9 10">KCTC 12866</strain>
    </source>
</reference>
<sequence>MQAFAQERTVTGKVTADDGSSLPGVNISVKGTTRGTNSDVSGNYTLTAVPNNATLVFSYIGFKAQEVEVGNRSTVNVTLETDVSLLNEVVVTGLGVSRESKAVGHALQQIDGEKLTFSKDANLANSLAGKIAGVQIQGAPSSSFRSGNIRIRGVTGLSIYANPLYIVDGTPIDDLNAVNMDNVETITVLKGASATAIYGQRASEGVVVITSKKSVRGKIQVDINSATTMDVVSNLPNYQNSYGGGYDQSFIPFEFNPAIHPAEWQAFQGQNLIDYSADESWGPKLDGTLYRPYYSWFPSHPDFGKQIPFSPQPDNVKNYFDTGHTYNNNVSISGGSDKASFRASVTNIKRNLIVPNTDQTRNYINLGGSYDISKKLTFTTNINVVDEKTKGRPLEGYGQGLTGSFNQWFQRQIDIDILRDYKNPDGSFNSWNIKGPEDTKPLYWDNPYYDVYENIFNAGQNRVFGDIGLTYEIMPGLKLGGWVRDNTLNSRYDFRIASGGLNPDGFFTGTDKRNERNYEFLGTYNKTFGEFNFDANLGANIRRNTREVQNLSTNGGLSIPNFYNISASKDRPNTQNFTSEKEVRSVYGTVSLGYRGFIYVDGSLRNDWSSSLPVANNSYLYPSISGSFVFSEFLKNQRILSFGKLKAGWAKVGSDTDPYQIFNTFSVNNPYGSLPTQSLPGRLPNANLLPTLSTSYDLGIEVKFLDNRIGFDFTVYNRDNTNQILPLSVSAASGYTQAMVNAGKINNSGVELATTFIPVQKDDFDWTINVNLAKARTKVVELADGLDNYVLPTFAVYSAGANLSGSSVAFGPTVNAKVGEPFGELVGRAFQRDENGNRIVNADGAFVFDNNVNLGSFLPDWSGGVINTLNYKNFVLNFSVDFQKGGLVYSVTQMFNAYSGLGAATVGPNDKGIEQRDPVADGGGIRADGVLADGSQNQQYVEAIDYYKSLFRLHENWIYDASYAKLRELSLGYKFNSELLNKVGIRSAYVALVGRNLWRIQQPVKGLDPSEIESVWAEGGQLPGTTTFGVNVKLGF</sequence>
<keyword evidence="2 7" id="KW-0813">Transport</keyword>
<dbReference type="AlphaFoldDB" id="A0A8J3GBK4"/>
<keyword evidence="6 7" id="KW-0998">Cell outer membrane</keyword>
<dbReference type="InterPro" id="IPR023996">
    <property type="entry name" value="TonB-dep_OMP_SusC/RagA"/>
</dbReference>
<dbReference type="PROSITE" id="PS52016">
    <property type="entry name" value="TONB_DEPENDENT_REC_3"/>
    <property type="match status" value="1"/>
</dbReference>
<organism evidence="9 10">
    <name type="scientific">Persicitalea jodogahamensis</name>
    <dbReference type="NCBI Taxonomy" id="402147"/>
    <lineage>
        <taxon>Bacteria</taxon>
        <taxon>Pseudomonadati</taxon>
        <taxon>Bacteroidota</taxon>
        <taxon>Cytophagia</taxon>
        <taxon>Cytophagales</taxon>
        <taxon>Spirosomataceae</taxon>
        <taxon>Persicitalea</taxon>
    </lineage>
</organism>
<keyword evidence="5 7" id="KW-0472">Membrane</keyword>
<comment type="caution">
    <text evidence="9">The sequence shown here is derived from an EMBL/GenBank/DDBJ whole genome shotgun (WGS) entry which is preliminary data.</text>
</comment>
<dbReference type="InterPro" id="IPR012910">
    <property type="entry name" value="Plug_dom"/>
</dbReference>
<dbReference type="InterPro" id="IPR008969">
    <property type="entry name" value="CarboxyPept-like_regulatory"/>
</dbReference>
<dbReference type="NCBIfam" id="TIGR04056">
    <property type="entry name" value="OMP_RagA_SusC"/>
    <property type="match status" value="1"/>
</dbReference>
<dbReference type="InterPro" id="IPR036942">
    <property type="entry name" value="Beta-barrel_TonB_sf"/>
</dbReference>
<evidence type="ECO:0000256" key="2">
    <source>
        <dbReference type="ARBA" id="ARBA00022448"/>
    </source>
</evidence>
<keyword evidence="3 7" id="KW-1134">Transmembrane beta strand</keyword>
<dbReference type="Gene3D" id="2.170.130.10">
    <property type="entry name" value="TonB-dependent receptor, plug domain"/>
    <property type="match status" value="1"/>
</dbReference>
<proteinExistence type="inferred from homology"/>
<evidence type="ECO:0000256" key="1">
    <source>
        <dbReference type="ARBA" id="ARBA00004571"/>
    </source>
</evidence>
<protein>
    <submittedName>
        <fullName evidence="9">SusC/RagA family TonB-linked outer membrane protein</fullName>
    </submittedName>
</protein>
<evidence type="ECO:0000256" key="6">
    <source>
        <dbReference type="ARBA" id="ARBA00023237"/>
    </source>
</evidence>
<dbReference type="Gene3D" id="2.40.170.20">
    <property type="entry name" value="TonB-dependent receptor, beta-barrel domain"/>
    <property type="match status" value="1"/>
</dbReference>
<dbReference type="Gene3D" id="2.60.40.1120">
    <property type="entry name" value="Carboxypeptidase-like, regulatory domain"/>
    <property type="match status" value="1"/>
</dbReference>